<dbReference type="Gene3D" id="3.30.870.10">
    <property type="entry name" value="Endonuclease Chain A"/>
    <property type="match status" value="1"/>
</dbReference>
<dbReference type="SUPFAM" id="SSF56024">
    <property type="entry name" value="Phospholipase D/nuclease"/>
    <property type="match status" value="1"/>
</dbReference>
<evidence type="ECO:0000259" key="1">
    <source>
        <dbReference type="PROSITE" id="PS50035"/>
    </source>
</evidence>
<evidence type="ECO:0000313" key="3">
    <source>
        <dbReference type="Proteomes" id="UP000243338"/>
    </source>
</evidence>
<reference evidence="3" key="1">
    <citation type="submission" date="2016-10" db="EMBL/GenBank/DDBJ databases">
        <authorList>
            <person name="Varghese N."/>
            <person name="Submissions S."/>
        </authorList>
    </citation>
    <scope>NUCLEOTIDE SEQUENCE [LARGE SCALE GENOMIC DNA]</scope>
    <source>
        <strain evidence="3">SLH 33</strain>
    </source>
</reference>
<dbReference type="GO" id="GO:0003824">
    <property type="term" value="F:catalytic activity"/>
    <property type="evidence" value="ECO:0007669"/>
    <property type="project" value="InterPro"/>
</dbReference>
<organism evidence="2 3">
    <name type="scientific">Methanococcoides vulcani</name>
    <dbReference type="NCBI Taxonomy" id="1353158"/>
    <lineage>
        <taxon>Archaea</taxon>
        <taxon>Methanobacteriati</taxon>
        <taxon>Methanobacteriota</taxon>
        <taxon>Stenosarchaea group</taxon>
        <taxon>Methanomicrobia</taxon>
        <taxon>Methanosarcinales</taxon>
        <taxon>Methanosarcinaceae</taxon>
        <taxon>Methanococcoides</taxon>
    </lineage>
</organism>
<dbReference type="InterPro" id="IPR025202">
    <property type="entry name" value="PLD-like_dom"/>
</dbReference>
<sequence length="269" mass="30862">MIINPNIEEVICNHIQDFLCDSKASSIKDIRQQYTSSIPITKAEFINTVKNGIDSGTLAMVIKKNPWEDSVVRLIKPFQLPNFKTKTSIVISRPRLRELSLESIEKRNNQIDSVDCFRKIIRSTKTCLRICSPFIEENVLDDSSFPDLRKLLSDALKRDVEIRLLTRELFKRPKIRGNEVQWLIDMATDLGKVDNLKIIDYHFSEKHVISSTHAKLIIADFDMAYVGSAELRMNNLVANFEVGCLIEGIQVFGICEVFDFMFSQGSVWK</sequence>
<dbReference type="InterPro" id="IPR001736">
    <property type="entry name" value="PLipase_D/transphosphatidylase"/>
</dbReference>
<dbReference type="PROSITE" id="PS50035">
    <property type="entry name" value="PLD"/>
    <property type="match status" value="1"/>
</dbReference>
<proteinExistence type="predicted"/>
<evidence type="ECO:0000313" key="2">
    <source>
        <dbReference type="EMBL" id="SES91231.1"/>
    </source>
</evidence>
<dbReference type="OrthoDB" id="145355at2157"/>
<dbReference type="AlphaFoldDB" id="A0A1I0AAR0"/>
<feature type="domain" description="PLD phosphodiesterase" evidence="1">
    <location>
        <begin position="208"/>
        <end position="235"/>
    </location>
</feature>
<accession>A0A1I0AAR0</accession>
<keyword evidence="3" id="KW-1185">Reference proteome</keyword>
<dbReference type="Pfam" id="PF13091">
    <property type="entry name" value="PLDc_2"/>
    <property type="match status" value="1"/>
</dbReference>
<dbReference type="EMBL" id="FOHQ01000004">
    <property type="protein sequence ID" value="SES91231.1"/>
    <property type="molecule type" value="Genomic_DNA"/>
</dbReference>
<dbReference type="Proteomes" id="UP000243338">
    <property type="component" value="Unassembled WGS sequence"/>
</dbReference>
<dbReference type="STRING" id="1353158.SAMN04488587_1533"/>
<dbReference type="CDD" id="cd00138">
    <property type="entry name" value="PLDc_SF"/>
    <property type="match status" value="1"/>
</dbReference>
<name>A0A1I0AAR0_9EURY</name>
<protein>
    <submittedName>
        <fullName evidence="2">PLD-like domain-containing protein</fullName>
    </submittedName>
</protein>
<gene>
    <name evidence="2" type="ORF">SAMN04488587_1533</name>
</gene>
<dbReference type="RefSeq" id="WP_091690024.1">
    <property type="nucleotide sequence ID" value="NZ_CAAGSJ010000002.1"/>
</dbReference>